<accession>A0A368YE34</accession>
<evidence type="ECO:0000313" key="2">
    <source>
        <dbReference type="EMBL" id="RCW76444.1"/>
    </source>
</evidence>
<dbReference type="EMBL" id="QPJK01000001">
    <property type="protein sequence ID" value="RCW76444.1"/>
    <property type="molecule type" value="Genomic_DNA"/>
</dbReference>
<feature type="compositionally biased region" description="Low complexity" evidence="1">
    <location>
        <begin position="387"/>
        <end position="399"/>
    </location>
</feature>
<feature type="compositionally biased region" description="Basic and acidic residues" evidence="1">
    <location>
        <begin position="1"/>
        <end position="10"/>
    </location>
</feature>
<keyword evidence="3" id="KW-1185">Reference proteome</keyword>
<gene>
    <name evidence="2" type="ORF">DES41_1011050</name>
</gene>
<sequence length="408" mass="44330">MNETKQRQSDGARVGAPQLRWSAGAPDPLRDSPRMVAQRARIEAAFGEVAQTASLRDGQPLQARMEAPTPHEAWHVVQQAQGRAQPTMQMAGAAVSNGAVLEREADAMGLRVASWEAQAAMASVSPSDTHPLPMGALHGAVAQREKLASGKLNVAGEHHSEVGQTNGRQNEKTYVRAMGFNGYFEEQEYRHSSDSSTGAAATVFSDPVHLRIAMNLAVIHDTKAKNEGLPQEDARGDGAWDELLAVIKKRFVQIGEEFKRIDEEDAAAVAMREEIRPLMLGFLQKVRDGQHVQEKMLATDSFLEAAKRIVSEQIGKPWATVREFGARRSDAMHVNANQAAADNSVWKVGNAHVTDMLVLGPKNYNLVTREEFNEGFNAWRTTRGSVASADAGADAATSRADARHEGKG</sequence>
<feature type="region of interest" description="Disordered" evidence="1">
    <location>
        <begin position="1"/>
        <end position="31"/>
    </location>
</feature>
<reference evidence="2 3" key="1">
    <citation type="submission" date="2018-07" db="EMBL/GenBank/DDBJ databases">
        <title>Genomic Encyclopedia of Type Strains, Phase IV (KMG-IV): sequencing the most valuable type-strain genomes for metagenomic binning, comparative biology and taxonomic classification.</title>
        <authorList>
            <person name="Goeker M."/>
        </authorList>
    </citation>
    <scope>NUCLEOTIDE SEQUENCE [LARGE SCALE GENOMIC DNA]</scope>
    <source>
        <strain evidence="2 3">DSM 21634</strain>
    </source>
</reference>
<organism evidence="2 3">
    <name type="scientific">Pseudorhodoferax soli</name>
    <dbReference type="NCBI Taxonomy" id="545864"/>
    <lineage>
        <taxon>Bacteria</taxon>
        <taxon>Pseudomonadati</taxon>
        <taxon>Pseudomonadota</taxon>
        <taxon>Betaproteobacteria</taxon>
        <taxon>Burkholderiales</taxon>
        <taxon>Comamonadaceae</taxon>
    </lineage>
</organism>
<dbReference type="Proteomes" id="UP000252884">
    <property type="component" value="Unassembled WGS sequence"/>
</dbReference>
<evidence type="ECO:0000256" key="1">
    <source>
        <dbReference type="SAM" id="MobiDB-lite"/>
    </source>
</evidence>
<comment type="caution">
    <text evidence="2">The sequence shown here is derived from an EMBL/GenBank/DDBJ whole genome shotgun (WGS) entry which is preliminary data.</text>
</comment>
<evidence type="ECO:0008006" key="4">
    <source>
        <dbReference type="Google" id="ProtNLM"/>
    </source>
</evidence>
<protein>
    <recommendedName>
        <fullName evidence="4">DUF4157 domain-containing protein</fullName>
    </recommendedName>
</protein>
<name>A0A368YE34_9BURK</name>
<proteinExistence type="predicted"/>
<evidence type="ECO:0000313" key="3">
    <source>
        <dbReference type="Proteomes" id="UP000252884"/>
    </source>
</evidence>
<dbReference type="RefSeq" id="WP_211332921.1">
    <property type="nucleotide sequence ID" value="NZ_QPJK01000001.1"/>
</dbReference>
<feature type="region of interest" description="Disordered" evidence="1">
    <location>
        <begin position="387"/>
        <end position="408"/>
    </location>
</feature>
<dbReference type="AlphaFoldDB" id="A0A368YE34"/>